<dbReference type="InterPro" id="IPR010350">
    <property type="entry name" value="Aim32/Apd1-like_bac"/>
</dbReference>
<dbReference type="SUPFAM" id="SSF52833">
    <property type="entry name" value="Thioredoxin-like"/>
    <property type="match status" value="1"/>
</dbReference>
<sequence length="276" mass="29747">MVGEPLPGTSKPGKMYIVFEKPGAWSHDILDGGTFSPELSERLRALPGGLYLIRKHGREGHVKKDSHVVYLVFCEEAITERLEVGDVEDLFDLDLAGPGRNPGAVVVTEPLLLVCTHSKRDVCCAIKGRPMAQALVEAYPDAPIWECSHTKGHRFAPSLVLMPHSYSFGRLNHQAAVDMYAASRRGEMFLAGARGRGIYDARGQVAELAVASALAEAGETVRMGALRVDGTTVTHADGRRFEVELAKKTTGGVLSSCGDEPKQAASWVAVGVRQQA</sequence>
<accession>W5XY58</accession>
<dbReference type="HOGENOM" id="CLU_050357_1_0_11"/>
<dbReference type="InterPro" id="IPR009737">
    <property type="entry name" value="Aim32/Apd1-like"/>
</dbReference>
<gene>
    <name evidence="1" type="ORF">B843_02750</name>
</gene>
<reference evidence="1 2" key="1">
    <citation type="submission" date="2013-02" db="EMBL/GenBank/DDBJ databases">
        <title>The complete genome sequence of Corynebacterium vitaeruminis DSM 20294.</title>
        <authorList>
            <person name="Ruckert C."/>
            <person name="Albersmeier A."/>
            <person name="Kalinowski J."/>
        </authorList>
    </citation>
    <scope>NUCLEOTIDE SEQUENCE [LARGE SCALE GENOMIC DNA]</scope>
    <source>
        <strain evidence="2">ATCC 10234</strain>
    </source>
</reference>
<dbReference type="CDD" id="cd03062">
    <property type="entry name" value="TRX_Fd_Sucrase"/>
    <property type="match status" value="1"/>
</dbReference>
<dbReference type="AlphaFoldDB" id="W5XY58"/>
<dbReference type="PIRSF" id="PIRSF035042">
    <property type="entry name" value="UCP035042_thirdx"/>
    <property type="match status" value="1"/>
</dbReference>
<evidence type="ECO:0000313" key="2">
    <source>
        <dbReference type="Proteomes" id="UP000019222"/>
    </source>
</evidence>
<dbReference type="eggNOG" id="COG4759">
    <property type="taxonomic scope" value="Bacteria"/>
</dbReference>
<name>W5XY58_9CORY</name>
<dbReference type="InterPro" id="IPR036249">
    <property type="entry name" value="Thioredoxin-like_sf"/>
</dbReference>
<dbReference type="Proteomes" id="UP000019222">
    <property type="component" value="Chromosome"/>
</dbReference>
<dbReference type="EMBL" id="CP004353">
    <property type="protein sequence ID" value="AHI21941.1"/>
    <property type="molecule type" value="Genomic_DNA"/>
</dbReference>
<dbReference type="STRING" id="1224164.B843_02750"/>
<evidence type="ECO:0000313" key="1">
    <source>
        <dbReference type="EMBL" id="AHI21941.1"/>
    </source>
</evidence>
<protein>
    <recommendedName>
        <fullName evidence="3">Sucrase ferredoxin</fullName>
    </recommendedName>
</protein>
<evidence type="ECO:0008006" key="3">
    <source>
        <dbReference type="Google" id="ProtNLM"/>
    </source>
</evidence>
<keyword evidence="2" id="KW-1185">Reference proteome</keyword>
<dbReference type="PATRIC" id="fig|1224164.3.peg.544"/>
<organism evidence="1 2">
    <name type="scientific">Corynebacterium vitaeruminis DSM 20294</name>
    <dbReference type="NCBI Taxonomy" id="1224164"/>
    <lineage>
        <taxon>Bacteria</taxon>
        <taxon>Bacillati</taxon>
        <taxon>Actinomycetota</taxon>
        <taxon>Actinomycetes</taxon>
        <taxon>Mycobacteriales</taxon>
        <taxon>Corynebacteriaceae</taxon>
        <taxon>Corynebacterium</taxon>
    </lineage>
</organism>
<dbReference type="KEGG" id="cvt:B843_02750"/>
<dbReference type="Pfam" id="PF06999">
    <property type="entry name" value="Suc_Fer-like"/>
    <property type="match status" value="1"/>
</dbReference>
<proteinExistence type="predicted"/>